<dbReference type="GO" id="GO:0015074">
    <property type="term" value="P:DNA integration"/>
    <property type="evidence" value="ECO:0007669"/>
    <property type="project" value="UniProtKB-KW"/>
</dbReference>
<dbReference type="InterPro" id="IPR011010">
    <property type="entry name" value="DNA_brk_join_enz"/>
</dbReference>
<dbReference type="Gene3D" id="1.10.150.130">
    <property type="match status" value="1"/>
</dbReference>
<dbReference type="InterPro" id="IPR010998">
    <property type="entry name" value="Integrase_recombinase_N"/>
</dbReference>
<dbReference type="Proteomes" id="UP000321934">
    <property type="component" value="Chromosome"/>
</dbReference>
<dbReference type="AlphaFoldDB" id="A0A5B8XD52"/>
<dbReference type="OrthoDB" id="9801717at2"/>
<dbReference type="SUPFAM" id="SSF56349">
    <property type="entry name" value="DNA breaking-rejoining enzymes"/>
    <property type="match status" value="1"/>
</dbReference>
<dbReference type="InterPro" id="IPR044068">
    <property type="entry name" value="CB"/>
</dbReference>
<dbReference type="InterPro" id="IPR050090">
    <property type="entry name" value="Tyrosine_recombinase_XerCD"/>
</dbReference>
<dbReference type="PANTHER" id="PTHR30349:SF41">
    <property type="entry name" value="INTEGRASE_RECOMBINASE PROTEIN MJ0367-RELATED"/>
    <property type="match status" value="1"/>
</dbReference>
<evidence type="ECO:0000259" key="7">
    <source>
        <dbReference type="PROSITE" id="PS51900"/>
    </source>
</evidence>
<evidence type="ECO:0000259" key="6">
    <source>
        <dbReference type="PROSITE" id="PS51898"/>
    </source>
</evidence>
<name>A0A5B8XD52_9RICK</name>
<accession>A0A5B8XD52</accession>
<organism evidence="8 9">
    <name type="scientific">Candidatus Deianiraea vastatrix</name>
    <dbReference type="NCBI Taxonomy" id="2163644"/>
    <lineage>
        <taxon>Bacteria</taxon>
        <taxon>Pseudomonadati</taxon>
        <taxon>Pseudomonadota</taxon>
        <taxon>Alphaproteobacteria</taxon>
        <taxon>Rickettsiales</taxon>
        <taxon>Candidatus Deianiraeaceae</taxon>
        <taxon>Candidatus Deianiraea</taxon>
    </lineage>
</organism>
<evidence type="ECO:0000313" key="9">
    <source>
        <dbReference type="Proteomes" id="UP000321934"/>
    </source>
</evidence>
<keyword evidence="3 5" id="KW-0238">DNA-binding</keyword>
<dbReference type="PROSITE" id="PS51898">
    <property type="entry name" value="TYR_RECOMBINASE"/>
    <property type="match status" value="1"/>
</dbReference>
<evidence type="ECO:0000256" key="4">
    <source>
        <dbReference type="ARBA" id="ARBA00023172"/>
    </source>
</evidence>
<comment type="similarity">
    <text evidence="1">Belongs to the 'phage' integrase family.</text>
</comment>
<dbReference type="GO" id="GO:0003677">
    <property type="term" value="F:DNA binding"/>
    <property type="evidence" value="ECO:0007669"/>
    <property type="project" value="UniProtKB-UniRule"/>
</dbReference>
<dbReference type="InterPro" id="IPR004107">
    <property type="entry name" value="Integrase_SAM-like_N"/>
</dbReference>
<dbReference type="InterPro" id="IPR002104">
    <property type="entry name" value="Integrase_catalytic"/>
</dbReference>
<dbReference type="EMBL" id="CP029077">
    <property type="protein sequence ID" value="QED23180.1"/>
    <property type="molecule type" value="Genomic_DNA"/>
</dbReference>
<dbReference type="RefSeq" id="WP_161982795.1">
    <property type="nucleotide sequence ID" value="NZ_CP029077.1"/>
</dbReference>
<feature type="domain" description="Core-binding (CB)" evidence="7">
    <location>
        <begin position="1"/>
        <end position="83"/>
    </location>
</feature>
<sequence>MDNIGNFIEFLKNFRNFSHHTISAYTIDLVQFETYLLSISKNMNTVTKDEIRDFFAKMYDDGVVAKTIARKISCLKSFARYLINHNHYEAFELKNIINIRLPKLGSRLPKAENNEIIEKIISYINQDFSIYKQEWQKRRDIALVTLLYTTGMRISEALSITKAKYLENKGYIAITGKGGKERIVPIIDIASSKINNYLQICPFDRDFLFISNTGLEFSARIFQKNLENIRKNLNLSDSLTPHCLRHSCATAILENGGQIRKIQELLGHKSPSTTQIYTKVSKEKIAMNYSKIMNS</sequence>
<dbReference type="Pfam" id="PF00589">
    <property type="entry name" value="Phage_integrase"/>
    <property type="match status" value="1"/>
</dbReference>
<evidence type="ECO:0000256" key="2">
    <source>
        <dbReference type="ARBA" id="ARBA00022908"/>
    </source>
</evidence>
<dbReference type="PROSITE" id="PS51900">
    <property type="entry name" value="CB"/>
    <property type="match status" value="1"/>
</dbReference>
<evidence type="ECO:0000313" key="8">
    <source>
        <dbReference type="EMBL" id="QED23180.1"/>
    </source>
</evidence>
<dbReference type="Pfam" id="PF02899">
    <property type="entry name" value="Phage_int_SAM_1"/>
    <property type="match status" value="1"/>
</dbReference>
<keyword evidence="2" id="KW-0229">DNA integration</keyword>
<evidence type="ECO:0000256" key="1">
    <source>
        <dbReference type="ARBA" id="ARBA00008857"/>
    </source>
</evidence>
<evidence type="ECO:0000256" key="3">
    <source>
        <dbReference type="ARBA" id="ARBA00023125"/>
    </source>
</evidence>
<dbReference type="PANTHER" id="PTHR30349">
    <property type="entry name" value="PHAGE INTEGRASE-RELATED"/>
    <property type="match status" value="1"/>
</dbReference>
<feature type="domain" description="Tyr recombinase" evidence="6">
    <location>
        <begin position="107"/>
        <end position="290"/>
    </location>
</feature>
<dbReference type="GO" id="GO:0006310">
    <property type="term" value="P:DNA recombination"/>
    <property type="evidence" value="ECO:0007669"/>
    <property type="project" value="UniProtKB-KW"/>
</dbReference>
<dbReference type="InterPro" id="IPR013762">
    <property type="entry name" value="Integrase-like_cat_sf"/>
</dbReference>
<proteinExistence type="inferred from homology"/>
<evidence type="ECO:0000256" key="5">
    <source>
        <dbReference type="PROSITE-ProRule" id="PRU01248"/>
    </source>
</evidence>
<protein>
    <submittedName>
        <fullName evidence="8">Tyrosine recombinase XerC</fullName>
    </submittedName>
</protein>
<gene>
    <name evidence="8" type="ORF">Deia_00376</name>
</gene>
<keyword evidence="9" id="KW-1185">Reference proteome</keyword>
<dbReference type="Gene3D" id="1.10.443.10">
    <property type="entry name" value="Intergrase catalytic core"/>
    <property type="match status" value="1"/>
</dbReference>
<keyword evidence="4" id="KW-0233">DNA recombination</keyword>
<reference evidence="8 9" key="1">
    <citation type="journal article" date="2019" name="ISME J.">
        <title>Deianiraea, an extracellular bacterium associated with the ciliate Paramecium, suggests an alternative scenario for the evolution of Rickettsiales.</title>
        <authorList>
            <person name="Castelli M."/>
            <person name="Sabaneyeva E."/>
            <person name="Lanzoni O."/>
            <person name="Lebedeva N."/>
            <person name="Floriano A.M."/>
            <person name="Gaiarsa S."/>
            <person name="Benken K."/>
            <person name="Modeo L."/>
            <person name="Bandi C."/>
            <person name="Potekhin A."/>
            <person name="Sassera D."/>
            <person name="Petroni G."/>
        </authorList>
    </citation>
    <scope>NUCLEOTIDE SEQUENCE [LARGE SCALE GENOMIC DNA]</scope>
    <source>
        <strain evidence="8">CyL4-1</strain>
    </source>
</reference>